<keyword evidence="2" id="KW-1185">Reference proteome</keyword>
<sequence>MASRRDSRIAKLSFTGEQAVPPVQVFSFLKGNVEGMTVTPYERSVWVTIIHVGTRGAAGTCRNGFGSVGLSRLPKCAPMHRPLGVERAPTGSDRPEQDIPSFLFIAGHKAHVRYPGQPRTCFRCGRPGTKPRAAQTRNVGAAFVLGMIAPLAQTRLCAHYVGRRDMSFSLSLLLCL</sequence>
<dbReference type="Proteomes" id="UP000230750">
    <property type="component" value="Unassembled WGS sequence"/>
</dbReference>
<dbReference type="STRING" id="307972.A0A2G8JNX8"/>
<reference evidence="1 2" key="1">
    <citation type="journal article" date="2017" name="PLoS Biol.">
        <title>The sea cucumber genome provides insights into morphological evolution and visceral regeneration.</title>
        <authorList>
            <person name="Zhang X."/>
            <person name="Sun L."/>
            <person name="Yuan J."/>
            <person name="Sun Y."/>
            <person name="Gao Y."/>
            <person name="Zhang L."/>
            <person name="Li S."/>
            <person name="Dai H."/>
            <person name="Hamel J.F."/>
            <person name="Liu C."/>
            <person name="Yu Y."/>
            <person name="Liu S."/>
            <person name="Lin W."/>
            <person name="Guo K."/>
            <person name="Jin S."/>
            <person name="Xu P."/>
            <person name="Storey K.B."/>
            <person name="Huan P."/>
            <person name="Zhang T."/>
            <person name="Zhou Y."/>
            <person name="Zhang J."/>
            <person name="Lin C."/>
            <person name="Li X."/>
            <person name="Xing L."/>
            <person name="Huo D."/>
            <person name="Sun M."/>
            <person name="Wang L."/>
            <person name="Mercier A."/>
            <person name="Li F."/>
            <person name="Yang H."/>
            <person name="Xiang J."/>
        </authorList>
    </citation>
    <scope>NUCLEOTIDE SEQUENCE [LARGE SCALE GENOMIC DNA]</scope>
    <source>
        <strain evidence="1">Shaxun</strain>
        <tissue evidence="1">Muscle</tissue>
    </source>
</reference>
<evidence type="ECO:0000313" key="1">
    <source>
        <dbReference type="EMBL" id="PIK37418.1"/>
    </source>
</evidence>
<organism evidence="1 2">
    <name type="scientific">Stichopus japonicus</name>
    <name type="common">Sea cucumber</name>
    <dbReference type="NCBI Taxonomy" id="307972"/>
    <lineage>
        <taxon>Eukaryota</taxon>
        <taxon>Metazoa</taxon>
        <taxon>Echinodermata</taxon>
        <taxon>Eleutherozoa</taxon>
        <taxon>Echinozoa</taxon>
        <taxon>Holothuroidea</taxon>
        <taxon>Aspidochirotacea</taxon>
        <taxon>Aspidochirotida</taxon>
        <taxon>Stichopodidae</taxon>
        <taxon>Apostichopus</taxon>
    </lineage>
</organism>
<proteinExistence type="predicted"/>
<gene>
    <name evidence="1" type="ORF">BSL78_25747</name>
</gene>
<name>A0A2G8JNX8_STIJA</name>
<dbReference type="EMBL" id="MRZV01001507">
    <property type="protein sequence ID" value="PIK37418.1"/>
    <property type="molecule type" value="Genomic_DNA"/>
</dbReference>
<protein>
    <submittedName>
        <fullName evidence="1">Uncharacterized protein</fullName>
    </submittedName>
</protein>
<comment type="caution">
    <text evidence="1">The sequence shown here is derived from an EMBL/GenBank/DDBJ whole genome shotgun (WGS) entry which is preliminary data.</text>
</comment>
<evidence type="ECO:0000313" key="2">
    <source>
        <dbReference type="Proteomes" id="UP000230750"/>
    </source>
</evidence>
<accession>A0A2G8JNX8</accession>
<dbReference type="AlphaFoldDB" id="A0A2G8JNX8"/>